<feature type="domain" description="RNA 3'-terminal phosphate cyclase insert" evidence="10">
    <location>
        <begin position="184"/>
        <end position="283"/>
    </location>
</feature>
<dbReference type="PIRSF" id="PIRSF005378">
    <property type="entry name" value="RNA3'_term_phos_cycl_euk"/>
    <property type="match status" value="1"/>
</dbReference>
<comment type="caution">
    <text evidence="11">The sequence shown here is derived from an EMBL/GenBank/DDBJ whole genome shotgun (WGS) entry which is preliminary data.</text>
</comment>
<dbReference type="HAMAP" id="MF_00200">
    <property type="entry name" value="RTC"/>
    <property type="match status" value="1"/>
</dbReference>
<dbReference type="PROSITE" id="PS01287">
    <property type="entry name" value="RTC"/>
    <property type="match status" value="1"/>
</dbReference>
<keyword evidence="3 7" id="KW-0963">Cytoplasm</keyword>
<dbReference type="GO" id="GO:0006396">
    <property type="term" value="P:RNA processing"/>
    <property type="evidence" value="ECO:0007669"/>
    <property type="project" value="UniProtKB-UniRule"/>
</dbReference>
<evidence type="ECO:0000313" key="11">
    <source>
        <dbReference type="EMBL" id="HEF87946.1"/>
    </source>
</evidence>
<dbReference type="InterPro" id="IPR023797">
    <property type="entry name" value="RNA3'_phos_cyclase_dom"/>
</dbReference>
<dbReference type="GO" id="GO:0003963">
    <property type="term" value="F:RNA-3'-phosphate cyclase activity"/>
    <property type="evidence" value="ECO:0007669"/>
    <property type="project" value="UniProtKB-UniRule"/>
</dbReference>
<feature type="domain" description="RNA 3'-terminal phosphate cyclase" evidence="9">
    <location>
        <begin position="11"/>
        <end position="332"/>
    </location>
</feature>
<dbReference type="Gene3D" id="3.30.360.20">
    <property type="entry name" value="RNA 3'-terminal phosphate cyclase, insert domain"/>
    <property type="match status" value="1"/>
</dbReference>
<keyword evidence="4 7" id="KW-0436">Ligase</keyword>
<evidence type="ECO:0000256" key="5">
    <source>
        <dbReference type="ARBA" id="ARBA00022741"/>
    </source>
</evidence>
<keyword evidence="5 7" id="KW-0547">Nucleotide-binding</keyword>
<evidence type="ECO:0000256" key="8">
    <source>
        <dbReference type="NCBIfam" id="TIGR03399"/>
    </source>
</evidence>
<dbReference type="CDD" id="cd00874">
    <property type="entry name" value="RNA_Cyclase_Class_II"/>
    <property type="match status" value="1"/>
</dbReference>
<accession>A0A7C2G044</accession>
<dbReference type="InterPro" id="IPR017770">
    <property type="entry name" value="RNA3'_term_phos_cyc_type_1"/>
</dbReference>
<comment type="function">
    <text evidence="7">Catalyzes the conversion of 3'-phosphate to a 2',3'-cyclic phosphodiester at the end of RNA. The mechanism of action of the enzyme occurs in 3 steps: (A) adenylation of the enzyme by ATP; (B) transfer of adenylate to an RNA-N3'P to produce RNA-N3'PP5'A; (C) and attack of the adjacent 2'-hydroxyl on the 3'-phosphorus in the diester linkage to produce the cyclic end product. The biological role of this enzyme is unknown but it is likely to function in some aspects of cellular RNA processing.</text>
</comment>
<dbReference type="InterPro" id="IPR020719">
    <property type="entry name" value="RNA3'_term_phos_cycl-like_CS"/>
</dbReference>
<comment type="caution">
    <text evidence="7">Lacks conserved residue(s) required for the propagation of feature annotation.</text>
</comment>
<dbReference type="PANTHER" id="PTHR11096">
    <property type="entry name" value="RNA 3' TERMINAL PHOSPHATE CYCLASE"/>
    <property type="match status" value="1"/>
</dbReference>
<evidence type="ECO:0000259" key="9">
    <source>
        <dbReference type="Pfam" id="PF01137"/>
    </source>
</evidence>
<dbReference type="Pfam" id="PF05189">
    <property type="entry name" value="RTC_insert"/>
    <property type="match status" value="1"/>
</dbReference>
<evidence type="ECO:0000256" key="4">
    <source>
        <dbReference type="ARBA" id="ARBA00022598"/>
    </source>
</evidence>
<dbReference type="GO" id="GO:0005737">
    <property type="term" value="C:cytoplasm"/>
    <property type="evidence" value="ECO:0007669"/>
    <property type="project" value="UniProtKB-SubCell"/>
</dbReference>
<dbReference type="NCBIfam" id="TIGR03399">
    <property type="entry name" value="RNA_3prim_cycl"/>
    <property type="match status" value="1"/>
</dbReference>
<name>A0A7C2G044_9CREN</name>
<evidence type="ECO:0000256" key="1">
    <source>
        <dbReference type="ARBA" id="ARBA00009206"/>
    </source>
</evidence>
<evidence type="ECO:0000256" key="2">
    <source>
        <dbReference type="ARBA" id="ARBA00021428"/>
    </source>
</evidence>
<evidence type="ECO:0000256" key="3">
    <source>
        <dbReference type="ARBA" id="ARBA00022490"/>
    </source>
</evidence>
<evidence type="ECO:0000256" key="7">
    <source>
        <dbReference type="HAMAP-Rule" id="MF_00200"/>
    </source>
</evidence>
<dbReference type="PANTHER" id="PTHR11096:SF0">
    <property type="entry name" value="RNA 3'-TERMINAL PHOSPHATE CYCLASE"/>
    <property type="match status" value="1"/>
</dbReference>
<sequence length="357" mass="38145">MEYIEVDGSLGEGGGQVLRYSLALSALTLKPVRVFNIRAKRDNPGLRPQHLAAVKALAEVSAAEVKGASTGSMEVWFKPGRRVHGSLSINVGTAGSVSLVIQAILPVLLYSPGESVVIVKGGTDVPWSPPVDYMSMVFTHNLKPMGVEASVRLVKRGHYPRGGGVVELRVKPVAKSLKPLNLVKRGKPLKAVVVSHSVRLPRHVAERQASTAASLVERVLGIKPEVVVDAPPPERDTHLGPGSGVLAYVEAEPWVRLGGDALGEKGKPAEKVGEEAFRKLAEDYETGMAFDRHMGDMLIPYLFLAQGVSRIGVARITSHLTTALEISKLFFPGAEARVEGVVEGPGVVEVKSPGFQF</sequence>
<dbReference type="InterPro" id="IPR013791">
    <property type="entry name" value="RNA3'-term_phos_cycl_insert"/>
</dbReference>
<dbReference type="EMBL" id="DSJT01000037">
    <property type="protein sequence ID" value="HEF87946.1"/>
    <property type="molecule type" value="Genomic_DNA"/>
</dbReference>
<feature type="binding site" evidence="7">
    <location>
        <position position="102"/>
    </location>
    <ligand>
        <name>ATP</name>
        <dbReference type="ChEBI" id="CHEBI:30616"/>
    </ligand>
</feature>
<dbReference type="Pfam" id="PF01137">
    <property type="entry name" value="RTC"/>
    <property type="match status" value="1"/>
</dbReference>
<evidence type="ECO:0000256" key="6">
    <source>
        <dbReference type="ARBA" id="ARBA00022840"/>
    </source>
</evidence>
<gene>
    <name evidence="7" type="primary">rtcA</name>
    <name evidence="11" type="ORF">ENP55_06725</name>
</gene>
<dbReference type="InterPro" id="IPR000228">
    <property type="entry name" value="RNA3'_term_phos_cyc"/>
</dbReference>
<dbReference type="InterPro" id="IPR036553">
    <property type="entry name" value="RPTC_insert"/>
</dbReference>
<organism evidence="11">
    <name type="scientific">Thermosphaera aggregans</name>
    <dbReference type="NCBI Taxonomy" id="54254"/>
    <lineage>
        <taxon>Archaea</taxon>
        <taxon>Thermoproteota</taxon>
        <taxon>Thermoprotei</taxon>
        <taxon>Desulfurococcales</taxon>
        <taxon>Desulfurococcaceae</taxon>
        <taxon>Thermosphaera</taxon>
    </lineage>
</organism>
<protein>
    <recommendedName>
        <fullName evidence="2 7">RNA 3'-terminal phosphate cyclase</fullName>
        <shortName evidence="7">RNA cyclase</shortName>
        <shortName evidence="7">RNA-3'-phosphate cyclase</shortName>
        <ecNumber evidence="7 8">6.5.1.4</ecNumber>
    </recommendedName>
</protein>
<dbReference type="InterPro" id="IPR013792">
    <property type="entry name" value="RNA3'P_cycl/enolpyr_Trfase_a/b"/>
</dbReference>
<dbReference type="SUPFAM" id="SSF52913">
    <property type="entry name" value="RNA 3'-terminal phosphate cyclase, RPTC, insert domain"/>
    <property type="match status" value="1"/>
</dbReference>
<feature type="active site" description="Tele-AMP-histidine intermediate" evidence="7">
    <location>
        <position position="319"/>
    </location>
</feature>
<dbReference type="GO" id="GO:0005524">
    <property type="term" value="F:ATP binding"/>
    <property type="evidence" value="ECO:0007669"/>
    <property type="project" value="UniProtKB-KW"/>
</dbReference>
<dbReference type="Gene3D" id="3.65.10.20">
    <property type="entry name" value="RNA 3'-terminal phosphate cyclase domain"/>
    <property type="match status" value="1"/>
</dbReference>
<keyword evidence="6 7" id="KW-0067">ATP-binding</keyword>
<dbReference type="EC" id="6.5.1.4" evidence="7 8"/>
<reference evidence="11" key="1">
    <citation type="journal article" date="2020" name="mSystems">
        <title>Genome- and Community-Level Interaction Insights into Carbon Utilization and Element Cycling Functions of Hydrothermarchaeota in Hydrothermal Sediment.</title>
        <authorList>
            <person name="Zhou Z."/>
            <person name="Liu Y."/>
            <person name="Xu W."/>
            <person name="Pan J."/>
            <person name="Luo Z.H."/>
            <person name="Li M."/>
        </authorList>
    </citation>
    <scope>NUCLEOTIDE SEQUENCE [LARGE SCALE GENOMIC DNA]</scope>
    <source>
        <strain evidence="11">SpSt-23</strain>
    </source>
</reference>
<comment type="subcellular location">
    <subcellularLocation>
        <location evidence="7">Cytoplasm</location>
    </subcellularLocation>
</comment>
<comment type="similarity">
    <text evidence="1 7">Belongs to the RNA 3'-terminal cyclase family. Type 1 subfamily.</text>
</comment>
<proteinExistence type="inferred from homology"/>
<dbReference type="InterPro" id="IPR037136">
    <property type="entry name" value="RNA3'_phos_cyclase_dom_sf"/>
</dbReference>
<dbReference type="AlphaFoldDB" id="A0A7C2G044"/>
<comment type="catalytic activity">
    <reaction evidence="7">
        <text>a 3'-end 3'-phospho-ribonucleotide-RNA + ATP = a 3'-end 2',3'-cyclophospho-ribonucleotide-RNA + AMP + diphosphate</text>
        <dbReference type="Rhea" id="RHEA:23976"/>
        <dbReference type="Rhea" id="RHEA-COMP:10463"/>
        <dbReference type="Rhea" id="RHEA-COMP:10464"/>
        <dbReference type="ChEBI" id="CHEBI:30616"/>
        <dbReference type="ChEBI" id="CHEBI:33019"/>
        <dbReference type="ChEBI" id="CHEBI:83062"/>
        <dbReference type="ChEBI" id="CHEBI:83064"/>
        <dbReference type="ChEBI" id="CHEBI:456215"/>
        <dbReference type="EC" id="6.5.1.4"/>
    </reaction>
</comment>
<evidence type="ECO:0000259" key="10">
    <source>
        <dbReference type="Pfam" id="PF05189"/>
    </source>
</evidence>
<dbReference type="SUPFAM" id="SSF55205">
    <property type="entry name" value="EPT/RTPC-like"/>
    <property type="match status" value="1"/>
</dbReference>